<dbReference type="Proteomes" id="UP001230649">
    <property type="component" value="Unassembled WGS sequence"/>
</dbReference>
<reference evidence="1" key="1">
    <citation type="submission" date="2023-04" db="EMBL/GenBank/DDBJ databases">
        <title>Draft Genome sequencing of Naganishia species isolated from polar environments using Oxford Nanopore Technology.</title>
        <authorList>
            <person name="Leo P."/>
            <person name="Venkateswaran K."/>
        </authorList>
    </citation>
    <scope>NUCLEOTIDE SEQUENCE</scope>
    <source>
        <strain evidence="1">MNA-CCFEE 5262</strain>
    </source>
</reference>
<protein>
    <submittedName>
        <fullName evidence="1">Uncharacterized protein</fullName>
    </submittedName>
</protein>
<organism evidence="1 2">
    <name type="scientific">Naganishia adeliensis</name>
    <dbReference type="NCBI Taxonomy" id="92952"/>
    <lineage>
        <taxon>Eukaryota</taxon>
        <taxon>Fungi</taxon>
        <taxon>Dikarya</taxon>
        <taxon>Basidiomycota</taxon>
        <taxon>Agaricomycotina</taxon>
        <taxon>Tremellomycetes</taxon>
        <taxon>Filobasidiales</taxon>
        <taxon>Filobasidiaceae</taxon>
        <taxon>Naganishia</taxon>
    </lineage>
</organism>
<comment type="caution">
    <text evidence="1">The sequence shown here is derived from an EMBL/GenBank/DDBJ whole genome shotgun (WGS) entry which is preliminary data.</text>
</comment>
<accession>A0ACC2WHJ3</accession>
<dbReference type="EMBL" id="JASBWS010000021">
    <property type="protein sequence ID" value="KAJ9110938.1"/>
    <property type="molecule type" value="Genomic_DNA"/>
</dbReference>
<sequence>MILSSIQLFWTLLLGAITPIALASPHNLTARQASCPCGYLVTHAGTTSYFRFRHEISFDKSTSVQQIRDQGWIVADGWQAGAVNDLDGASADRSSAANVANLQEGLTDPSSPSGQDKNARTFTTAEVQFPDATLGGIFQITSRLTAVPGTCMGFFTSHSDSGLDTPLGWNDEQDIEMLGVSLLKAQTTPYYQPPGIQMTNYRPSDGTPSPAGSSSAFPAGVDPSKAYHTYSISWFPTTSTNNPSKLTEMRFDGKLLNAPKLYSSVNPSSLILNHWTSGDPRWSAGPPTQDAVIYVKKVVAYYDKPAKMATGTGVWTDGCNKALACKVTL</sequence>
<gene>
    <name evidence="1" type="ORF">QFC20_002704</name>
</gene>
<keyword evidence="2" id="KW-1185">Reference proteome</keyword>
<name>A0ACC2WHJ3_9TREE</name>
<proteinExistence type="predicted"/>
<evidence type="ECO:0000313" key="1">
    <source>
        <dbReference type="EMBL" id="KAJ9110938.1"/>
    </source>
</evidence>
<evidence type="ECO:0000313" key="2">
    <source>
        <dbReference type="Proteomes" id="UP001230649"/>
    </source>
</evidence>